<proteinExistence type="predicted"/>
<evidence type="ECO:0000313" key="2">
    <source>
        <dbReference type="Proteomes" id="UP001281147"/>
    </source>
</evidence>
<accession>A0ACC3ME56</accession>
<dbReference type="Proteomes" id="UP001281147">
    <property type="component" value="Unassembled WGS sequence"/>
</dbReference>
<protein>
    <submittedName>
        <fullName evidence="1">Uncharacterized protein</fullName>
    </submittedName>
</protein>
<comment type="caution">
    <text evidence="1">The sequence shown here is derived from an EMBL/GenBank/DDBJ whole genome shotgun (WGS) entry which is preliminary data.</text>
</comment>
<name>A0ACC3ME56_9PEZI</name>
<reference evidence="1" key="1">
    <citation type="submission" date="2023-07" db="EMBL/GenBank/DDBJ databases">
        <title>Black Yeasts Isolated from many extreme environments.</title>
        <authorList>
            <person name="Coleine C."/>
            <person name="Stajich J.E."/>
            <person name="Selbmann L."/>
        </authorList>
    </citation>
    <scope>NUCLEOTIDE SEQUENCE</scope>
    <source>
        <strain evidence="1">CCFEE 5714</strain>
    </source>
</reference>
<dbReference type="EMBL" id="JAUTXU010000333">
    <property type="protein sequence ID" value="KAK3684646.1"/>
    <property type="molecule type" value="Genomic_DNA"/>
</dbReference>
<keyword evidence="2" id="KW-1185">Reference proteome</keyword>
<gene>
    <name evidence="1" type="ORF">LTR37_020078</name>
</gene>
<sequence length="311" mass="35467">MASASNSKWPNGAQASITLTFDNMGEAADINRNLWPSSSPIGSHYSVTKMLPQFLDLVRKYDIPITYFVESWNLGVYPEAIKRMAEEGHEVAWHAWQHEAWGKECKEEGDERRNFERSFGQEEGMEGFVGEGGAGRGSKVDRYRGFRPPGGSIHGERTLKMCREFGLGYISPSADRGAHVPIDDGKDSIVVLPFRWSTVDAYYYMDSFSGLRNVKGELPEEAQSPDVLVERYCAQIDETIENGGYLSFLFHPFLTDQEDRMEAMETVVKHLVKRRDEGKLWLSRCRDIEEWVRAHPDSLPEDPGWDDSSWR</sequence>
<organism evidence="1 2">
    <name type="scientific">Vermiconidia calcicola</name>
    <dbReference type="NCBI Taxonomy" id="1690605"/>
    <lineage>
        <taxon>Eukaryota</taxon>
        <taxon>Fungi</taxon>
        <taxon>Dikarya</taxon>
        <taxon>Ascomycota</taxon>
        <taxon>Pezizomycotina</taxon>
        <taxon>Dothideomycetes</taxon>
        <taxon>Dothideomycetidae</taxon>
        <taxon>Mycosphaerellales</taxon>
        <taxon>Extremaceae</taxon>
        <taxon>Vermiconidia</taxon>
    </lineage>
</organism>
<evidence type="ECO:0000313" key="1">
    <source>
        <dbReference type="EMBL" id="KAK3684646.1"/>
    </source>
</evidence>